<keyword evidence="5" id="KW-1133">Transmembrane helix</keyword>
<dbReference type="GO" id="GO:0006096">
    <property type="term" value="P:glycolytic process"/>
    <property type="evidence" value="ECO:0007669"/>
    <property type="project" value="UniProtKB-UniRule"/>
</dbReference>
<comment type="catalytic activity">
    <reaction evidence="3">
        <text>(2R)-2-phosphoglycerate = (2R)-3-phosphoglycerate</text>
        <dbReference type="Rhea" id="RHEA:15901"/>
        <dbReference type="ChEBI" id="CHEBI:58272"/>
        <dbReference type="ChEBI" id="CHEBI:58289"/>
    </reaction>
</comment>
<dbReference type="UniPathway" id="UPA00109">
    <property type="reaction ID" value="UER00186"/>
</dbReference>
<feature type="binding site" evidence="3 4">
    <location>
        <begin position="21"/>
        <end position="22"/>
    </location>
    <ligand>
        <name>substrate</name>
    </ligand>
</feature>
<keyword evidence="7" id="KW-1185">Reference proteome</keyword>
<dbReference type="Proteomes" id="UP000198515">
    <property type="component" value="Unassembled WGS sequence"/>
</dbReference>
<dbReference type="InterPro" id="IPR023086">
    <property type="entry name" value="Phosphoglycerate_mutase_GpmB"/>
</dbReference>
<feature type="binding site" evidence="3 4">
    <location>
        <position position="58"/>
    </location>
    <ligand>
        <name>substrate</name>
    </ligand>
</feature>
<dbReference type="EMBL" id="FMBC01000001">
    <property type="protein sequence ID" value="SCB75133.1"/>
    <property type="molecule type" value="Genomic_DNA"/>
</dbReference>
<evidence type="ECO:0000256" key="4">
    <source>
        <dbReference type="PIRSR" id="PIRSR613078-2"/>
    </source>
</evidence>
<evidence type="ECO:0000313" key="6">
    <source>
        <dbReference type="EMBL" id="SCB75133.1"/>
    </source>
</evidence>
<evidence type="ECO:0000256" key="1">
    <source>
        <dbReference type="ARBA" id="ARBA00023152"/>
    </source>
</evidence>
<dbReference type="GO" id="GO:0004619">
    <property type="term" value="F:phosphoglycerate mutase activity"/>
    <property type="evidence" value="ECO:0007669"/>
    <property type="project" value="UniProtKB-UniRule"/>
</dbReference>
<feature type="active site" description="Proton donor/acceptor" evidence="3">
    <location>
        <position position="82"/>
    </location>
</feature>
<evidence type="ECO:0000256" key="5">
    <source>
        <dbReference type="SAM" id="Phobius"/>
    </source>
</evidence>
<proteinExistence type="inferred from homology"/>
<keyword evidence="2 3" id="KW-0413">Isomerase</keyword>
<comment type="pathway">
    <text evidence="3">Carbohydrate degradation; glycolysis; pyruvate from D-glyceraldehyde 3-phosphate: step 3/5.</text>
</comment>
<comment type="similarity">
    <text evidence="3">Belongs to the phosphoglycerate mutase family. GpmB subfamily.</text>
</comment>
<dbReference type="PROSITE" id="PS00175">
    <property type="entry name" value="PG_MUTASE"/>
    <property type="match status" value="1"/>
</dbReference>
<dbReference type="NCBIfam" id="NF002901">
    <property type="entry name" value="PRK03482.1"/>
    <property type="match status" value="1"/>
</dbReference>
<dbReference type="SMART" id="SM00855">
    <property type="entry name" value="PGAM"/>
    <property type="match status" value="1"/>
</dbReference>
<dbReference type="InterPro" id="IPR001345">
    <property type="entry name" value="PG/BPGM_mutase_AS"/>
</dbReference>
<dbReference type="OrthoDB" id="9783269at2"/>
<dbReference type="Pfam" id="PF00300">
    <property type="entry name" value="His_Phos_1"/>
    <property type="match status" value="1"/>
</dbReference>
<dbReference type="SUPFAM" id="SSF53254">
    <property type="entry name" value="Phosphoglycerate mutase-like"/>
    <property type="match status" value="1"/>
</dbReference>
<protein>
    <recommendedName>
        <fullName evidence="3">Probable phosphoglycerate mutase GpmB</fullName>
        <ecNumber evidence="3">5.4.2.-</ecNumber>
    </recommendedName>
    <alternativeName>
        <fullName evidence="3">PGAM</fullName>
    </alternativeName>
    <alternativeName>
        <fullName evidence="3">Phosphoglyceromutase</fullName>
    </alternativeName>
</protein>
<keyword evidence="5" id="KW-0812">Transmembrane</keyword>
<dbReference type="GO" id="GO:0005737">
    <property type="term" value="C:cytoplasm"/>
    <property type="evidence" value="ECO:0007669"/>
    <property type="project" value="TreeGrafter"/>
</dbReference>
<dbReference type="Gene3D" id="3.40.50.1240">
    <property type="entry name" value="Phosphoglycerate mutase-like"/>
    <property type="match status" value="1"/>
</dbReference>
<dbReference type="InterPro" id="IPR050275">
    <property type="entry name" value="PGM_Phosphatase"/>
</dbReference>
<accession>A0A1C3YYL5</accession>
<dbReference type="AlphaFoldDB" id="A0A1C3YYL5"/>
<sequence>MLQVYLVRHGETQWNAERRIQGQSDSPLTDKGETQAWQVAERAKALGITHIIASDLGRTRRTAEIIADACGCEITLEPRLRELDMGVLERRHIDSLTEEEESWRRQLVNGTADGRIPDGESMQELSERMHAALATCLDLPEGSRPMLISHGMALGCLVSTILGLPAYAERRLRLRNCSISRIDYQHSPWLASGWVVETAGDVSHLDAPALDELQR</sequence>
<dbReference type="EC" id="5.4.2.-" evidence="3"/>
<gene>
    <name evidence="3" type="primary">gpmB</name>
    <name evidence="6" type="ORF">GA0061070_100185</name>
</gene>
<dbReference type="InterPro" id="IPR029033">
    <property type="entry name" value="His_PPase_superfam"/>
</dbReference>
<dbReference type="InterPro" id="IPR013078">
    <property type="entry name" value="His_Pase_superF_clade-1"/>
</dbReference>
<evidence type="ECO:0000256" key="2">
    <source>
        <dbReference type="ARBA" id="ARBA00023235"/>
    </source>
</evidence>
<dbReference type="RefSeq" id="WP_090132701.1">
    <property type="nucleotide sequence ID" value="NZ_FMBC01000001.1"/>
</dbReference>
<feature type="binding site" evidence="3">
    <location>
        <begin position="82"/>
        <end position="85"/>
    </location>
    <ligand>
        <name>substrate</name>
    </ligand>
</feature>
<dbReference type="HAMAP" id="MF_01040">
    <property type="entry name" value="PGAM_GpmB"/>
    <property type="match status" value="1"/>
</dbReference>
<dbReference type="PANTHER" id="PTHR48100">
    <property type="entry name" value="BROAD-SPECIFICITY PHOSPHATASE YOR283W-RELATED"/>
    <property type="match status" value="1"/>
</dbReference>
<evidence type="ECO:0000256" key="3">
    <source>
        <dbReference type="HAMAP-Rule" id="MF_01040"/>
    </source>
</evidence>
<feature type="site" description="Transition state stabilizer" evidence="3">
    <location>
        <position position="150"/>
    </location>
</feature>
<feature type="active site" description="Tele-phosphohistidine intermediate" evidence="3">
    <location>
        <position position="9"/>
    </location>
</feature>
<dbReference type="GO" id="GO:0016791">
    <property type="term" value="F:phosphatase activity"/>
    <property type="evidence" value="ECO:0007669"/>
    <property type="project" value="TreeGrafter"/>
</dbReference>
<name>A0A1C3YYL5_9ENTR</name>
<organism evidence="6 7">
    <name type="scientific">Kosakonia oryziphila</name>
    <dbReference type="NCBI Taxonomy" id="1005667"/>
    <lineage>
        <taxon>Bacteria</taxon>
        <taxon>Pseudomonadati</taxon>
        <taxon>Pseudomonadota</taxon>
        <taxon>Gammaproteobacteria</taxon>
        <taxon>Enterobacterales</taxon>
        <taxon>Enterobacteriaceae</taxon>
        <taxon>Kosakonia</taxon>
    </lineage>
</organism>
<dbReference type="PANTHER" id="PTHR48100:SF1">
    <property type="entry name" value="HISTIDINE PHOSPHATASE FAMILY PROTEIN-RELATED"/>
    <property type="match status" value="1"/>
</dbReference>
<keyword evidence="5" id="KW-0472">Membrane</keyword>
<feature type="binding site" evidence="3">
    <location>
        <begin position="104"/>
        <end position="105"/>
    </location>
    <ligand>
        <name>substrate</name>
    </ligand>
</feature>
<evidence type="ECO:0000313" key="7">
    <source>
        <dbReference type="Proteomes" id="UP000198515"/>
    </source>
</evidence>
<feature type="binding site" evidence="3">
    <location>
        <begin position="151"/>
        <end position="152"/>
    </location>
    <ligand>
        <name>substrate</name>
    </ligand>
</feature>
<reference evidence="7" key="1">
    <citation type="submission" date="2016-08" db="EMBL/GenBank/DDBJ databases">
        <authorList>
            <person name="Varghese N."/>
            <person name="Submissions Spin"/>
        </authorList>
    </citation>
    <scope>NUCLEOTIDE SEQUENCE [LARGE SCALE GENOMIC DNA]</scope>
    <source>
        <strain evidence="7">REICA_142</strain>
    </source>
</reference>
<feature type="binding site" evidence="3 4">
    <location>
        <begin position="8"/>
        <end position="15"/>
    </location>
    <ligand>
        <name>substrate</name>
    </ligand>
</feature>
<feature type="binding site" evidence="3">
    <location>
        <position position="60"/>
    </location>
    <ligand>
        <name>substrate</name>
    </ligand>
</feature>
<feature type="transmembrane region" description="Helical" evidence="5">
    <location>
        <begin position="147"/>
        <end position="168"/>
    </location>
</feature>
<keyword evidence="1 3" id="KW-0324">Glycolysis</keyword>
<dbReference type="CDD" id="cd07067">
    <property type="entry name" value="HP_PGM_like"/>
    <property type="match status" value="1"/>
</dbReference>